<dbReference type="Gene3D" id="3.30.530.20">
    <property type="match status" value="2"/>
</dbReference>
<organism evidence="3 4">
    <name type="scientific">Streptomyces liangshanensis</name>
    <dbReference type="NCBI Taxonomy" id="2717324"/>
    <lineage>
        <taxon>Bacteria</taxon>
        <taxon>Bacillati</taxon>
        <taxon>Actinomycetota</taxon>
        <taxon>Actinomycetes</taxon>
        <taxon>Kitasatosporales</taxon>
        <taxon>Streptomycetaceae</taxon>
        <taxon>Streptomyces</taxon>
    </lineage>
</organism>
<dbReference type="EMBL" id="CP050177">
    <property type="protein sequence ID" value="QIQ06309.1"/>
    <property type="molecule type" value="Genomic_DNA"/>
</dbReference>
<dbReference type="Pfam" id="PF08327">
    <property type="entry name" value="AHSA1"/>
    <property type="match status" value="2"/>
</dbReference>
<dbReference type="SUPFAM" id="SSF55961">
    <property type="entry name" value="Bet v1-like"/>
    <property type="match status" value="2"/>
</dbReference>
<dbReference type="RefSeq" id="WP_167035276.1">
    <property type="nucleotide sequence ID" value="NZ_CP050177.1"/>
</dbReference>
<gene>
    <name evidence="3" type="ORF">HA039_31920</name>
</gene>
<proteinExistence type="inferred from homology"/>
<dbReference type="KEGG" id="slia:HA039_31920"/>
<keyword evidence="4" id="KW-1185">Reference proteome</keyword>
<dbReference type="Proteomes" id="UP000501179">
    <property type="component" value="Chromosome"/>
</dbReference>
<evidence type="ECO:0000313" key="3">
    <source>
        <dbReference type="EMBL" id="QIQ06309.1"/>
    </source>
</evidence>
<dbReference type="InterPro" id="IPR013538">
    <property type="entry name" value="ASHA1/2-like_C"/>
</dbReference>
<accession>A0A6G9H7S9</accession>
<comment type="similarity">
    <text evidence="1">Belongs to the AHA1 family.</text>
</comment>
<dbReference type="InterPro" id="IPR023393">
    <property type="entry name" value="START-like_dom_sf"/>
</dbReference>
<evidence type="ECO:0000313" key="4">
    <source>
        <dbReference type="Proteomes" id="UP000501179"/>
    </source>
</evidence>
<feature type="domain" description="Activator of Hsp90 ATPase homologue 1/2-like C-terminal" evidence="2">
    <location>
        <begin position="221"/>
        <end position="284"/>
    </location>
</feature>
<evidence type="ECO:0000256" key="1">
    <source>
        <dbReference type="ARBA" id="ARBA00006817"/>
    </source>
</evidence>
<name>A0A6G9H7S9_9ACTN</name>
<dbReference type="CDD" id="cd08899">
    <property type="entry name" value="SRPBCC_CalC_Aha1-like_6"/>
    <property type="match status" value="1"/>
</dbReference>
<protein>
    <submittedName>
        <fullName evidence="3">Toxin-antitoxin system toxin subunit</fullName>
    </submittedName>
</protein>
<evidence type="ECO:0000259" key="2">
    <source>
        <dbReference type="Pfam" id="PF08327"/>
    </source>
</evidence>
<sequence length="287" mass="31038">MNTTPWPDSLTTTAEGRTVLRMERRLPHAPERVWAAITEPASLGRWFPAEVSVEPRPGGALTFRFPGPGAEGPRMTGEVTGFDAPRLFAYTWGSEHLSWTVVPEGDGSSLTLVHTFDDRAGAASFASGWELCMAALGRLLDGEPVAVGRDSGALHESYVHRFDLDRGVAEAVPGGRRVRFERQLVRPAETVWEILSAGIEPVAGLPVPDGFTAEKVPAGPVTEVRAPRSLTYTWQPHGTVDWELAEGTGYGARLVLTQTGPEDFDTAAASAAWQTRIEELAARLVRA</sequence>
<reference evidence="3 4" key="1">
    <citation type="submission" date="2020-03" db="EMBL/GenBank/DDBJ databases">
        <title>A novel species.</title>
        <authorList>
            <person name="Gao J."/>
        </authorList>
    </citation>
    <scope>NUCLEOTIDE SEQUENCE [LARGE SCALE GENOMIC DNA]</scope>
    <source>
        <strain evidence="3 4">QMT-12</strain>
    </source>
</reference>
<feature type="domain" description="Activator of Hsp90 ATPase homologue 1/2-like C-terminal" evidence="2">
    <location>
        <begin position="29"/>
        <end position="140"/>
    </location>
</feature>
<dbReference type="AlphaFoldDB" id="A0A6G9H7S9"/>